<sequence length="76" mass="8783">MTSPTPYLLRYFIFSLVLSLKITGCKTDKKEETAKTDFQRPNIVYIGIHARKMFKTFIGKKQQETKVPGRCLLSLL</sequence>
<reference evidence="1 2" key="1">
    <citation type="submission" date="2016-11" db="EMBL/GenBank/DDBJ databases">
        <title>Gramella sp. LPB0144 isolated from marine environment.</title>
        <authorList>
            <person name="Kim E."/>
            <person name="Yi H."/>
        </authorList>
    </citation>
    <scope>NUCLEOTIDE SEQUENCE [LARGE SCALE GENOMIC DNA]</scope>
    <source>
        <strain evidence="1 2">LPB0144</strain>
    </source>
</reference>
<dbReference type="Proteomes" id="UP000182510">
    <property type="component" value="Chromosome"/>
</dbReference>
<proteinExistence type="predicted"/>
<dbReference type="EMBL" id="CP018153">
    <property type="protein sequence ID" value="APG60254.1"/>
    <property type="molecule type" value="Genomic_DNA"/>
</dbReference>
<dbReference type="AlphaFoldDB" id="A0A1L3J580"/>
<keyword evidence="2" id="KW-1185">Reference proteome</keyword>
<evidence type="ECO:0000313" key="2">
    <source>
        <dbReference type="Proteomes" id="UP000182510"/>
    </source>
</evidence>
<accession>A0A1L3J580</accession>
<gene>
    <name evidence="1" type="ORF">LPB144_07455</name>
</gene>
<protein>
    <submittedName>
        <fullName evidence="1">Uncharacterized protein</fullName>
    </submittedName>
</protein>
<dbReference type="KEGG" id="grl:LPB144_07455"/>
<name>A0A1L3J580_9FLAO</name>
<evidence type="ECO:0000313" key="1">
    <source>
        <dbReference type="EMBL" id="APG60254.1"/>
    </source>
</evidence>
<organism evidence="1 2">
    <name type="scientific">Christiangramia salexigens</name>
    <dbReference type="NCBI Taxonomy" id="1913577"/>
    <lineage>
        <taxon>Bacteria</taxon>
        <taxon>Pseudomonadati</taxon>
        <taxon>Bacteroidota</taxon>
        <taxon>Flavobacteriia</taxon>
        <taxon>Flavobacteriales</taxon>
        <taxon>Flavobacteriaceae</taxon>
        <taxon>Christiangramia</taxon>
    </lineage>
</organism>